<feature type="compositionally biased region" description="Polar residues" evidence="1">
    <location>
        <begin position="1"/>
        <end position="11"/>
    </location>
</feature>
<proteinExistence type="predicted"/>
<feature type="region of interest" description="Disordered" evidence="1">
    <location>
        <begin position="1"/>
        <end position="24"/>
    </location>
</feature>
<feature type="compositionally biased region" description="Polar residues" evidence="1">
    <location>
        <begin position="61"/>
        <end position="71"/>
    </location>
</feature>
<dbReference type="EMBL" id="OY731400">
    <property type="protein sequence ID" value="CAJ1944082.1"/>
    <property type="molecule type" value="Genomic_DNA"/>
</dbReference>
<accession>A0AA86S6X8</accession>
<protein>
    <submittedName>
        <fullName evidence="2">Uncharacterized protein</fullName>
    </submittedName>
</protein>
<organism evidence="2 3">
    <name type="scientific">Sphenostylis stenocarpa</name>
    <dbReference type="NCBI Taxonomy" id="92480"/>
    <lineage>
        <taxon>Eukaryota</taxon>
        <taxon>Viridiplantae</taxon>
        <taxon>Streptophyta</taxon>
        <taxon>Embryophyta</taxon>
        <taxon>Tracheophyta</taxon>
        <taxon>Spermatophyta</taxon>
        <taxon>Magnoliopsida</taxon>
        <taxon>eudicotyledons</taxon>
        <taxon>Gunneridae</taxon>
        <taxon>Pentapetalae</taxon>
        <taxon>rosids</taxon>
        <taxon>fabids</taxon>
        <taxon>Fabales</taxon>
        <taxon>Fabaceae</taxon>
        <taxon>Papilionoideae</taxon>
        <taxon>50 kb inversion clade</taxon>
        <taxon>NPAAA clade</taxon>
        <taxon>indigoferoid/millettioid clade</taxon>
        <taxon>Phaseoleae</taxon>
        <taxon>Sphenostylis</taxon>
    </lineage>
</organism>
<dbReference type="Proteomes" id="UP001189624">
    <property type="component" value="Chromosome 3"/>
</dbReference>
<evidence type="ECO:0000313" key="2">
    <source>
        <dbReference type="EMBL" id="CAJ1944082.1"/>
    </source>
</evidence>
<evidence type="ECO:0000313" key="3">
    <source>
        <dbReference type="Proteomes" id="UP001189624"/>
    </source>
</evidence>
<feature type="region of interest" description="Disordered" evidence="1">
    <location>
        <begin position="48"/>
        <end position="71"/>
    </location>
</feature>
<name>A0AA86S6X8_9FABA</name>
<sequence length="200" mass="22400">MNNVIASSSSEVAPALEGERKDTSTLGQGLHITMVKFQQLMSLLNKASRSDGENSKIPSRVNLSHSSPNQSHNSVLADLGVKKTLQIPHYCSCNLVCKELNHYSCHNINQIHFMLRSASTENSAFRFHSFKTNKKFTLLIEFWIHHCMHRCQLNPYLNLTVIEHEAELAVATWLHSSTPTLGRDSAVVLFATTTTLRPCP</sequence>
<dbReference type="Gramene" id="rna-AYBTSS11_LOCUS11720">
    <property type="protein sequence ID" value="CAJ1944082.1"/>
    <property type="gene ID" value="gene-AYBTSS11_LOCUS11720"/>
</dbReference>
<reference evidence="2" key="1">
    <citation type="submission" date="2023-10" db="EMBL/GenBank/DDBJ databases">
        <authorList>
            <person name="Domelevo Entfellner J.-B."/>
        </authorList>
    </citation>
    <scope>NUCLEOTIDE SEQUENCE</scope>
</reference>
<keyword evidence="3" id="KW-1185">Reference proteome</keyword>
<gene>
    <name evidence="2" type="ORF">AYBTSS11_LOCUS11720</name>
</gene>
<dbReference type="AlphaFoldDB" id="A0AA86S6X8"/>
<evidence type="ECO:0000256" key="1">
    <source>
        <dbReference type="SAM" id="MobiDB-lite"/>
    </source>
</evidence>